<evidence type="ECO:0000313" key="2">
    <source>
        <dbReference type="Proteomes" id="UP000249499"/>
    </source>
</evidence>
<dbReference type="InterPro" id="IPR018661">
    <property type="entry name" value="DUF2093"/>
</dbReference>
<gene>
    <name evidence="1" type="ORF">PR017_01915</name>
</gene>
<accession>A0AAF1K8F2</accession>
<proteinExistence type="predicted"/>
<dbReference type="AlphaFoldDB" id="A0AAF1K8F2"/>
<sequence length="76" mass="8536">MNLLEGSGNREAKVRYLDGDFQLLAPGSHVICAMTGQRIPLDELRYWSVARQEPYADAVSSFEADKRAGVLPNQRR</sequence>
<dbReference type="Pfam" id="PF09866">
    <property type="entry name" value="DUF2093"/>
    <property type="match status" value="1"/>
</dbReference>
<reference evidence="2" key="2">
    <citation type="journal article" date="2023" name="MicrobiologyOpen">
        <title>Genomics of the tumorigenes clade of the family Rhizobiaceae and description of Rhizobium rhododendri sp. nov.</title>
        <authorList>
            <person name="Kuzmanovic N."/>
            <person name="diCenzo G.C."/>
            <person name="Bunk B."/>
            <person name="Sproeer C."/>
            <person name="Fruehling A."/>
            <person name="Neumann-Schaal M."/>
            <person name="Overmann J."/>
            <person name="Smalla K."/>
        </authorList>
    </citation>
    <scope>NUCLEOTIDE SEQUENCE [LARGE SCALE GENOMIC DNA]</scope>
    <source>
        <strain evidence="2">1078</strain>
    </source>
</reference>
<protein>
    <submittedName>
        <fullName evidence="1">DUF2093 domain-containing protein</fullName>
    </submittedName>
</protein>
<dbReference type="Proteomes" id="UP000249499">
    <property type="component" value="Chromosome"/>
</dbReference>
<evidence type="ECO:0000313" key="1">
    <source>
        <dbReference type="EMBL" id="WFR95929.1"/>
    </source>
</evidence>
<keyword evidence="2" id="KW-1185">Reference proteome</keyword>
<organism evidence="1 2">
    <name type="scientific">Rhizobium tumorigenes</name>
    <dbReference type="NCBI Taxonomy" id="2041385"/>
    <lineage>
        <taxon>Bacteria</taxon>
        <taxon>Pseudomonadati</taxon>
        <taxon>Pseudomonadota</taxon>
        <taxon>Alphaproteobacteria</taxon>
        <taxon>Hyphomicrobiales</taxon>
        <taxon>Rhizobiaceae</taxon>
        <taxon>Rhizobium/Agrobacterium group</taxon>
        <taxon>Rhizobium</taxon>
    </lineage>
</organism>
<reference evidence="1 2" key="1">
    <citation type="journal article" date="2018" name="Sci. Rep.">
        <title>Rhizobium tumorigenes sp. nov., a novel plant tumorigenic bacterium isolated from cane gall tumors on thornless blackberry.</title>
        <authorList>
            <person name="Kuzmanovi N."/>
            <person name="Smalla K."/>
            <person name="Gronow S."/>
            <person name="PuBawska J."/>
        </authorList>
    </citation>
    <scope>NUCLEOTIDE SEQUENCE [LARGE SCALE GENOMIC DNA]</scope>
    <source>
        <strain evidence="1 2">1078</strain>
    </source>
</reference>
<name>A0AAF1K8F2_9HYPH</name>
<dbReference type="RefSeq" id="WP_111217605.1">
    <property type="nucleotide sequence ID" value="NZ_CP117255.1"/>
</dbReference>
<dbReference type="KEGG" id="rtu:PR017_01915"/>
<dbReference type="EMBL" id="CP117255">
    <property type="protein sequence ID" value="WFR95929.1"/>
    <property type="molecule type" value="Genomic_DNA"/>
</dbReference>